<dbReference type="AlphaFoldDB" id="A0A915NVH3"/>
<proteinExistence type="predicted"/>
<sequence>QKVKNKSEDNYEEEENKWSNEGASIWEQRKSFVAEMAEVNEDI</sequence>
<name>A0A915NVH3_9BILA</name>
<dbReference type="Proteomes" id="UP000887560">
    <property type="component" value="Unplaced"/>
</dbReference>
<evidence type="ECO:0000313" key="3">
    <source>
        <dbReference type="WBParaSite" id="scf7180000422009.g8104"/>
    </source>
</evidence>
<reference evidence="3" key="1">
    <citation type="submission" date="2022-11" db="UniProtKB">
        <authorList>
            <consortium name="WormBaseParasite"/>
        </authorList>
    </citation>
    <scope>IDENTIFICATION</scope>
</reference>
<evidence type="ECO:0000256" key="1">
    <source>
        <dbReference type="SAM" id="MobiDB-lite"/>
    </source>
</evidence>
<protein>
    <submittedName>
        <fullName evidence="3">Uncharacterized protein</fullName>
    </submittedName>
</protein>
<dbReference type="WBParaSite" id="scf7180000422009.g8104">
    <property type="protein sequence ID" value="scf7180000422009.g8104"/>
    <property type="gene ID" value="scf7180000422009.g8104"/>
</dbReference>
<feature type="region of interest" description="Disordered" evidence="1">
    <location>
        <begin position="1"/>
        <end position="22"/>
    </location>
</feature>
<organism evidence="2 3">
    <name type="scientific">Meloidogyne floridensis</name>
    <dbReference type="NCBI Taxonomy" id="298350"/>
    <lineage>
        <taxon>Eukaryota</taxon>
        <taxon>Metazoa</taxon>
        <taxon>Ecdysozoa</taxon>
        <taxon>Nematoda</taxon>
        <taxon>Chromadorea</taxon>
        <taxon>Rhabditida</taxon>
        <taxon>Tylenchina</taxon>
        <taxon>Tylenchomorpha</taxon>
        <taxon>Tylenchoidea</taxon>
        <taxon>Meloidogynidae</taxon>
        <taxon>Meloidogyninae</taxon>
        <taxon>Meloidogyne</taxon>
    </lineage>
</organism>
<accession>A0A915NVH3</accession>
<keyword evidence="2" id="KW-1185">Reference proteome</keyword>
<evidence type="ECO:0000313" key="2">
    <source>
        <dbReference type="Proteomes" id="UP000887560"/>
    </source>
</evidence>